<feature type="repeat" description="TPR" evidence="3">
    <location>
        <begin position="238"/>
        <end position="271"/>
    </location>
</feature>
<dbReference type="Proteomes" id="UP000809273">
    <property type="component" value="Unassembled WGS sequence"/>
</dbReference>
<dbReference type="Pfam" id="PF13414">
    <property type="entry name" value="TPR_11"/>
    <property type="match status" value="1"/>
</dbReference>
<evidence type="ECO:0000256" key="4">
    <source>
        <dbReference type="SAM" id="Phobius"/>
    </source>
</evidence>
<dbReference type="Pfam" id="PF13432">
    <property type="entry name" value="TPR_16"/>
    <property type="match status" value="2"/>
</dbReference>
<reference evidence="5" key="1">
    <citation type="journal article" date="2021" name="Environ. Microbiol.">
        <title>Genomic characterization of three novel Desulfobacterota classes expand the metabolic and phylogenetic diversity of the phylum.</title>
        <authorList>
            <person name="Murphy C.L."/>
            <person name="Biggerstaff J."/>
            <person name="Eichhorn A."/>
            <person name="Ewing E."/>
            <person name="Shahan R."/>
            <person name="Soriano D."/>
            <person name="Stewart S."/>
            <person name="VanMol K."/>
            <person name="Walker R."/>
            <person name="Walters P."/>
            <person name="Elshahed M.S."/>
            <person name="Youssef N.H."/>
        </authorList>
    </citation>
    <scope>NUCLEOTIDE SEQUENCE</scope>
    <source>
        <strain evidence="5">Zod_Metabat.24</strain>
    </source>
</reference>
<reference evidence="5" key="2">
    <citation type="submission" date="2021-01" db="EMBL/GenBank/DDBJ databases">
        <authorList>
            <person name="Hahn C.R."/>
            <person name="Youssef N.H."/>
            <person name="Elshahed M."/>
        </authorList>
    </citation>
    <scope>NUCLEOTIDE SEQUENCE</scope>
    <source>
        <strain evidence="5">Zod_Metabat.24</strain>
    </source>
</reference>
<evidence type="ECO:0000313" key="6">
    <source>
        <dbReference type="Proteomes" id="UP000809273"/>
    </source>
</evidence>
<evidence type="ECO:0000256" key="1">
    <source>
        <dbReference type="ARBA" id="ARBA00022737"/>
    </source>
</evidence>
<feature type="repeat" description="TPR" evidence="3">
    <location>
        <begin position="77"/>
        <end position="110"/>
    </location>
</feature>
<keyword evidence="1" id="KW-0677">Repeat</keyword>
<dbReference type="InterPro" id="IPR011990">
    <property type="entry name" value="TPR-like_helical_dom_sf"/>
</dbReference>
<evidence type="ECO:0000256" key="3">
    <source>
        <dbReference type="PROSITE-ProRule" id="PRU00339"/>
    </source>
</evidence>
<dbReference type="GO" id="GO:0009279">
    <property type="term" value="C:cell outer membrane"/>
    <property type="evidence" value="ECO:0007669"/>
    <property type="project" value="TreeGrafter"/>
</dbReference>
<keyword evidence="4" id="KW-0812">Transmembrane</keyword>
<feature type="repeat" description="TPR" evidence="3">
    <location>
        <begin position="204"/>
        <end position="237"/>
    </location>
</feature>
<evidence type="ECO:0000256" key="2">
    <source>
        <dbReference type="ARBA" id="ARBA00022803"/>
    </source>
</evidence>
<feature type="repeat" description="TPR" evidence="3">
    <location>
        <begin position="306"/>
        <end position="339"/>
    </location>
</feature>
<proteinExistence type="predicted"/>
<protein>
    <submittedName>
        <fullName evidence="5">Tetratricopeptide repeat protein</fullName>
    </submittedName>
</protein>
<feature type="repeat" description="TPR" evidence="3">
    <location>
        <begin position="170"/>
        <end position="203"/>
    </location>
</feature>
<gene>
    <name evidence="5" type="ORF">JW984_10015</name>
</gene>
<keyword evidence="4" id="KW-1133">Transmembrane helix</keyword>
<sequence>MAKDEKRKKRLITLGVLTVIAIASVSFFYYISTSPTDKAKTFEACKNLYDTKNYDDCIRCFNNYETMVTSKGKPLDYQVYKFRGQAYFKTKKYKEAADDFTAYLKKNEYSHTILFDRARAYEKLGNISKAEADIKKACDFGFERACNYKLGGAGGTLASGGGDDVKERTASDWIALGNQSLKTGRYDTAADFFTRAIELKPRNKDAYLFRGLSYRNQRDYKKALDDYNKIIDIDPNYAKAYNNRGVVYWRQKDFAKALEDYNKTIKLNPNDYIAYNNRAVIYYEMGQHENAIKDYNQAIKINPDFAESYWNRGVNYLKLDKKEEAKKDFQRACDLELKSACEEAEEL</sequence>
<feature type="repeat" description="TPR" evidence="3">
    <location>
        <begin position="272"/>
        <end position="305"/>
    </location>
</feature>
<dbReference type="SUPFAM" id="SSF48452">
    <property type="entry name" value="TPR-like"/>
    <property type="match status" value="2"/>
</dbReference>
<organism evidence="5 6">
    <name type="scientific">Candidatus Zymogenus saltonus</name>
    <dbReference type="NCBI Taxonomy" id="2844893"/>
    <lineage>
        <taxon>Bacteria</taxon>
        <taxon>Deltaproteobacteria</taxon>
        <taxon>Candidatus Zymogenia</taxon>
        <taxon>Candidatus Zymogeniales</taxon>
        <taxon>Candidatus Zymogenaceae</taxon>
        <taxon>Candidatus Zymogenus</taxon>
    </lineage>
</organism>
<dbReference type="PROSITE" id="PS50005">
    <property type="entry name" value="TPR"/>
    <property type="match status" value="6"/>
</dbReference>
<comment type="caution">
    <text evidence="5">The sequence shown here is derived from an EMBL/GenBank/DDBJ whole genome shotgun (WGS) entry which is preliminary data.</text>
</comment>
<dbReference type="Pfam" id="PF00515">
    <property type="entry name" value="TPR_1"/>
    <property type="match status" value="1"/>
</dbReference>
<dbReference type="SMART" id="SM00028">
    <property type="entry name" value="TPR"/>
    <property type="match status" value="7"/>
</dbReference>
<accession>A0A9D8KFC3</accession>
<dbReference type="EMBL" id="JAFGIX010000052">
    <property type="protein sequence ID" value="MBN1573517.1"/>
    <property type="molecule type" value="Genomic_DNA"/>
</dbReference>
<dbReference type="PANTHER" id="PTHR44858">
    <property type="entry name" value="TETRATRICOPEPTIDE REPEAT PROTEIN 6"/>
    <property type="match status" value="1"/>
</dbReference>
<evidence type="ECO:0000313" key="5">
    <source>
        <dbReference type="EMBL" id="MBN1573517.1"/>
    </source>
</evidence>
<dbReference type="AlphaFoldDB" id="A0A9D8KFC3"/>
<dbReference type="GO" id="GO:0046813">
    <property type="term" value="P:receptor-mediated virion attachment to host cell"/>
    <property type="evidence" value="ECO:0007669"/>
    <property type="project" value="TreeGrafter"/>
</dbReference>
<name>A0A9D8KFC3_9DELT</name>
<feature type="transmembrane region" description="Helical" evidence="4">
    <location>
        <begin position="12"/>
        <end position="31"/>
    </location>
</feature>
<keyword evidence="2 3" id="KW-0802">TPR repeat</keyword>
<keyword evidence="4" id="KW-0472">Membrane</keyword>
<dbReference type="PROSITE" id="PS50293">
    <property type="entry name" value="TPR_REGION"/>
    <property type="match status" value="4"/>
</dbReference>
<dbReference type="Gene3D" id="1.25.40.10">
    <property type="entry name" value="Tetratricopeptide repeat domain"/>
    <property type="match status" value="3"/>
</dbReference>
<dbReference type="InterPro" id="IPR019734">
    <property type="entry name" value="TPR_rpt"/>
</dbReference>
<dbReference type="PANTHER" id="PTHR44858:SF1">
    <property type="entry name" value="UDP-N-ACETYLGLUCOSAMINE--PEPTIDE N-ACETYLGLUCOSAMINYLTRANSFERASE SPINDLY-RELATED"/>
    <property type="match status" value="1"/>
</dbReference>
<dbReference type="InterPro" id="IPR050498">
    <property type="entry name" value="Ycf3"/>
</dbReference>